<protein>
    <submittedName>
        <fullName evidence="2">Uncharacterized protein</fullName>
    </submittedName>
</protein>
<accession>A0A1F4U5V3</accession>
<evidence type="ECO:0000256" key="1">
    <source>
        <dbReference type="SAM" id="Phobius"/>
    </source>
</evidence>
<name>A0A1F4U5V3_UNCSA</name>
<dbReference type="Proteomes" id="UP000179242">
    <property type="component" value="Unassembled WGS sequence"/>
</dbReference>
<evidence type="ECO:0000313" key="2">
    <source>
        <dbReference type="EMBL" id="OGC40348.1"/>
    </source>
</evidence>
<gene>
    <name evidence="2" type="ORF">A2438_03660</name>
</gene>
<feature type="transmembrane region" description="Helical" evidence="1">
    <location>
        <begin position="42"/>
        <end position="57"/>
    </location>
</feature>
<evidence type="ECO:0000313" key="3">
    <source>
        <dbReference type="Proteomes" id="UP000179242"/>
    </source>
</evidence>
<dbReference type="EMBL" id="MEUJ01000004">
    <property type="protein sequence ID" value="OGC40348.1"/>
    <property type="molecule type" value="Genomic_DNA"/>
</dbReference>
<keyword evidence="1" id="KW-1133">Transmembrane helix</keyword>
<sequence>MPKREERRERAQAKKEALFALCLFSLYGPLRAFLAVKLVFQNFPFFFFFFDFFFFDLKQRIILDFFV</sequence>
<organism evidence="2 3">
    <name type="scientific">candidate division WOR-1 bacterium RIFOXYC2_FULL_46_14</name>
    <dbReference type="NCBI Taxonomy" id="1802587"/>
    <lineage>
        <taxon>Bacteria</taxon>
        <taxon>Bacillati</taxon>
        <taxon>Saganbacteria</taxon>
    </lineage>
</organism>
<keyword evidence="1" id="KW-0472">Membrane</keyword>
<comment type="caution">
    <text evidence="2">The sequence shown here is derived from an EMBL/GenBank/DDBJ whole genome shotgun (WGS) entry which is preliminary data.</text>
</comment>
<dbReference type="AlphaFoldDB" id="A0A1F4U5V3"/>
<reference evidence="2 3" key="1">
    <citation type="journal article" date="2016" name="Nat. Commun.">
        <title>Thousands of microbial genomes shed light on interconnected biogeochemical processes in an aquifer system.</title>
        <authorList>
            <person name="Anantharaman K."/>
            <person name="Brown C.T."/>
            <person name="Hug L.A."/>
            <person name="Sharon I."/>
            <person name="Castelle C.J."/>
            <person name="Probst A.J."/>
            <person name="Thomas B.C."/>
            <person name="Singh A."/>
            <person name="Wilkins M.J."/>
            <person name="Karaoz U."/>
            <person name="Brodie E.L."/>
            <person name="Williams K.H."/>
            <person name="Hubbard S.S."/>
            <person name="Banfield J.F."/>
        </authorList>
    </citation>
    <scope>NUCLEOTIDE SEQUENCE [LARGE SCALE GENOMIC DNA]</scope>
</reference>
<proteinExistence type="predicted"/>
<keyword evidence="1" id="KW-0812">Transmembrane</keyword>